<name>A0A6M4GUJ9_9PROT</name>
<evidence type="ECO:0000256" key="1">
    <source>
        <dbReference type="SAM" id="SignalP"/>
    </source>
</evidence>
<protein>
    <submittedName>
        <fullName evidence="2">Uncharacterized protein</fullName>
    </submittedName>
</protein>
<reference evidence="2 3" key="1">
    <citation type="submission" date="2020-04" db="EMBL/GenBank/DDBJ databases">
        <title>Usitatibacter rugosus gen. nov., sp. nov. and Usitatibacter palustris sp. nov., novel members of Usitatibacteraceae fam. nov. within the order Nitrosomonadales isolated from soil.</title>
        <authorList>
            <person name="Huber K.J."/>
            <person name="Neumann-Schaal M."/>
            <person name="Geppert A."/>
            <person name="Luckner M."/>
            <person name="Wanner G."/>
            <person name="Overmann J."/>
        </authorList>
    </citation>
    <scope>NUCLEOTIDE SEQUENCE [LARGE SCALE GENOMIC DNA]</scope>
    <source>
        <strain evidence="2 3">0125_3</strain>
    </source>
</reference>
<feature type="chain" id="PRO_5027099376" evidence="1">
    <location>
        <begin position="29"/>
        <end position="684"/>
    </location>
</feature>
<keyword evidence="1" id="KW-0732">Signal</keyword>
<gene>
    <name evidence="2" type="ORF">DSM104443_01208</name>
</gene>
<evidence type="ECO:0000313" key="2">
    <source>
        <dbReference type="EMBL" id="QJR10154.1"/>
    </source>
</evidence>
<feature type="signal peptide" evidence="1">
    <location>
        <begin position="1"/>
        <end position="28"/>
    </location>
</feature>
<keyword evidence="3" id="KW-1185">Reference proteome</keyword>
<evidence type="ECO:0000313" key="3">
    <source>
        <dbReference type="Proteomes" id="UP000501534"/>
    </source>
</evidence>
<dbReference type="EMBL" id="CP053069">
    <property type="protein sequence ID" value="QJR10154.1"/>
    <property type="molecule type" value="Genomic_DNA"/>
</dbReference>
<accession>A0A6M4GUJ9</accession>
<dbReference type="KEGG" id="uru:DSM104443_01208"/>
<proteinExistence type="predicted"/>
<sequence length="684" mass="72167">MKTCAHTHLLRSTLFPLFLALLAAPAVAQVTAVTVKKNWEYVQTGPSTVVANPTVNAFGFGADVDGFNIGGIPAPTVSGPINAGALGAFHNNGVLVYRAGDSGWRYGVNADDFGTSTIADLDAKFGGGTYTFTVNGATFGLNLMGYLFPSPPPTMTLTGGSWSNGRYVIDPSQPLTVTTSAFNGYGTHAEDVICMAIIGGAFKLPFEEIEPHGCGWANVHQFASSNPSNTGSFSVPAGTLQSGQEYIVFAGFATYVDKKTHPMLPGATLVAGYEVSTFVTVKAESSVFPMTVTGTTGPPTANLNATFSLRPQDQGTPQNVYKFAVAPITVTMPLLKSSPDEEPLVLGYAKASASSGFRKRAKADASIPCVLAQLNGAGQLQQVSASSLQAFVTGVLGSASQSVSIVNNVATAQIGGATFYLSYGTSPQQMLTAGNNQPVRTIPAQIECRPSPPDNGWWWNKAEGGRGYSIETQGNRIFYAAYLYDDSGRAQWLTASGNTSIDGSYFTGELNKFTGGQTLGGTFRAPNAAQASGAITLAFTDPAKGTMVWPGGTVSIERFAFTPAGLNVPARTNQPESGWWWNPQESGRGFFMEWQGDSADIAGYMYDDAGNAVWYLTLLPVPNVRSYTGNWVLFANGQTLTGAFKPATPVNANVAPVTIQFNSATTATMTLPNGRTTQLTRLRF</sequence>
<organism evidence="2 3">
    <name type="scientific">Usitatibacter rugosus</name>
    <dbReference type="NCBI Taxonomy" id="2732067"/>
    <lineage>
        <taxon>Bacteria</taxon>
        <taxon>Pseudomonadati</taxon>
        <taxon>Pseudomonadota</taxon>
        <taxon>Betaproteobacteria</taxon>
        <taxon>Nitrosomonadales</taxon>
        <taxon>Usitatibacteraceae</taxon>
        <taxon>Usitatibacter</taxon>
    </lineage>
</organism>
<dbReference type="Proteomes" id="UP000501534">
    <property type="component" value="Chromosome"/>
</dbReference>
<dbReference type="RefSeq" id="WP_171090462.1">
    <property type="nucleotide sequence ID" value="NZ_CP053069.1"/>
</dbReference>
<dbReference type="AlphaFoldDB" id="A0A6M4GUJ9"/>